<feature type="region of interest" description="Disordered" evidence="1">
    <location>
        <begin position="1"/>
        <end position="20"/>
    </location>
</feature>
<name>A0AAE5GQ34_9VIBR</name>
<dbReference type="AlphaFoldDB" id="A0AAE5GQ34"/>
<evidence type="ECO:0000313" key="3">
    <source>
        <dbReference type="Proteomes" id="UP000572722"/>
    </source>
</evidence>
<comment type="caution">
    <text evidence="2">The sequence shown here is derived from an EMBL/GenBank/DDBJ whole genome shotgun (WGS) entry which is preliminary data.</text>
</comment>
<proteinExistence type="predicted"/>
<dbReference type="RefSeq" id="WP_004747511.1">
    <property type="nucleotide sequence ID" value="NZ_CBCRVR010000008.1"/>
</dbReference>
<gene>
    <name evidence="2" type="ORF">F0237_09765</name>
</gene>
<protein>
    <submittedName>
        <fullName evidence="2">Uncharacterized protein</fullName>
    </submittedName>
</protein>
<evidence type="ECO:0000256" key="1">
    <source>
        <dbReference type="SAM" id="MobiDB-lite"/>
    </source>
</evidence>
<accession>A0AAE5GQ34</accession>
<dbReference type="Proteomes" id="UP000572722">
    <property type="component" value="Unassembled WGS sequence"/>
</dbReference>
<sequence>MKKQQLTHHEMKSVSGGGVGLINGTAKVTDGLFRVINASGHGVDGLTRPSPRPKNGNLCCSNSRRI</sequence>
<organism evidence="2 3">
    <name type="scientific">Vibrio tubiashii</name>
    <dbReference type="NCBI Taxonomy" id="29498"/>
    <lineage>
        <taxon>Bacteria</taxon>
        <taxon>Pseudomonadati</taxon>
        <taxon>Pseudomonadota</taxon>
        <taxon>Gammaproteobacteria</taxon>
        <taxon>Vibrionales</taxon>
        <taxon>Vibrionaceae</taxon>
        <taxon>Vibrio</taxon>
        <taxon>Vibrio oreintalis group</taxon>
    </lineage>
</organism>
<evidence type="ECO:0000313" key="2">
    <source>
        <dbReference type="EMBL" id="NOI80949.1"/>
    </source>
</evidence>
<dbReference type="EMBL" id="VTXO01000003">
    <property type="protein sequence ID" value="NOI80949.1"/>
    <property type="molecule type" value="Genomic_DNA"/>
</dbReference>
<reference evidence="2 3" key="1">
    <citation type="submission" date="2019-08" db="EMBL/GenBank/DDBJ databases">
        <title>Draft genome sequencing and comparative genomics of hatchery-associated Vibrios.</title>
        <authorList>
            <person name="Kehlet-Delgado H."/>
            <person name="Mueller R.S."/>
        </authorList>
    </citation>
    <scope>NUCLEOTIDE SEQUENCE [LARGE SCALE GENOMIC DNA]</scope>
    <source>
        <strain evidence="2 3">01-65-5-1</strain>
    </source>
</reference>
<feature type="region of interest" description="Disordered" evidence="1">
    <location>
        <begin position="41"/>
        <end position="66"/>
    </location>
</feature>
<dbReference type="GeneID" id="23447873"/>